<evidence type="ECO:0000313" key="4">
    <source>
        <dbReference type="Proteomes" id="UP000032534"/>
    </source>
</evidence>
<comment type="caution">
    <text evidence="3">The sequence shown here is derived from an EMBL/GenBank/DDBJ whole genome shotgun (WGS) entry which is preliminary data.</text>
</comment>
<dbReference type="Gene3D" id="3.40.50.1820">
    <property type="entry name" value="alpha/beta hydrolase"/>
    <property type="match status" value="1"/>
</dbReference>
<proteinExistence type="predicted"/>
<keyword evidence="1" id="KW-0812">Transmembrane</keyword>
<accession>A0A0D7X2W2</accession>
<dbReference type="InterPro" id="IPR000073">
    <property type="entry name" value="AB_hydrolase_1"/>
</dbReference>
<reference evidence="3 4" key="1">
    <citation type="submission" date="2014-11" db="EMBL/GenBank/DDBJ databases">
        <title>Draft Genome Sequences of Paenibacillus polymyxa NRRL B-30509 and Paenibacillus terrae NRRL B-30644, Strains from a Poultry Environment that Produce Tridecaptin A and Paenicidins.</title>
        <authorList>
            <person name="van Belkum M.J."/>
            <person name="Lohans C.T."/>
            <person name="Vederas J.C."/>
        </authorList>
    </citation>
    <scope>NUCLEOTIDE SEQUENCE [LARGE SCALE GENOMIC DNA]</scope>
    <source>
        <strain evidence="3 4">NRRL B-30644</strain>
    </source>
</reference>
<dbReference type="Pfam" id="PF00561">
    <property type="entry name" value="Abhydrolase_1"/>
    <property type="match status" value="1"/>
</dbReference>
<dbReference type="AlphaFoldDB" id="A0A0D7X2W2"/>
<keyword evidence="4" id="KW-1185">Reference proteome</keyword>
<protein>
    <submittedName>
        <fullName evidence="3">Alpha/beta hydrolase</fullName>
    </submittedName>
</protein>
<dbReference type="SUPFAM" id="SSF53474">
    <property type="entry name" value="alpha/beta-Hydrolases"/>
    <property type="match status" value="1"/>
</dbReference>
<dbReference type="PANTHER" id="PTHR43798">
    <property type="entry name" value="MONOACYLGLYCEROL LIPASE"/>
    <property type="match status" value="1"/>
</dbReference>
<evidence type="ECO:0000256" key="1">
    <source>
        <dbReference type="SAM" id="Phobius"/>
    </source>
</evidence>
<dbReference type="PATRIC" id="fig|159743.3.peg.2323"/>
<dbReference type="OrthoDB" id="59888at2"/>
<evidence type="ECO:0000313" key="3">
    <source>
        <dbReference type="EMBL" id="KJD45745.1"/>
    </source>
</evidence>
<sequence length="344" mass="38806">MKQRRRTWTRIVFFVISCLLLVVISGFVYEWIASKQDKLQYPPLGKMVDVGGYRLHIRKLGSGTPTILLESGSGESSLSWRDIPENLSSFATVVSYDRAGYAWSEEAATPRTGENIVRELHLALKNTDIQPPYILVGHSLGGMYSRLYAQTYSDEVAGLVLVDARPENDARRTNEIYAKERPKVNPSPLISILLERSGAFRLFPNFILTGRVEHQDRKSFVNIVASPKYFRSVAEEGDLASTTENAIRGQHLGNLPVRVIARGIQQNLTQFGISKRGNEQIEQSWQMGQREMLNISTNSKFIVAKKSDHMIIHDQPELVIQVIRELISNINHPRSTVAKTNTDD</sequence>
<dbReference type="GO" id="GO:0016020">
    <property type="term" value="C:membrane"/>
    <property type="evidence" value="ECO:0007669"/>
    <property type="project" value="TreeGrafter"/>
</dbReference>
<keyword evidence="1" id="KW-0472">Membrane</keyword>
<dbReference type="InterPro" id="IPR050266">
    <property type="entry name" value="AB_hydrolase_sf"/>
</dbReference>
<name>A0A0D7X2W2_9BACL</name>
<dbReference type="InterPro" id="IPR029058">
    <property type="entry name" value="AB_hydrolase_fold"/>
</dbReference>
<dbReference type="GO" id="GO:0046464">
    <property type="term" value="P:acylglycerol catabolic process"/>
    <property type="evidence" value="ECO:0007669"/>
    <property type="project" value="TreeGrafter"/>
</dbReference>
<evidence type="ECO:0000259" key="2">
    <source>
        <dbReference type="Pfam" id="PF00561"/>
    </source>
</evidence>
<feature type="transmembrane region" description="Helical" evidence="1">
    <location>
        <begin position="12"/>
        <end position="32"/>
    </location>
</feature>
<keyword evidence="1" id="KW-1133">Transmembrane helix</keyword>
<dbReference type="GO" id="GO:0047372">
    <property type="term" value="F:monoacylglycerol lipase activity"/>
    <property type="evidence" value="ECO:0007669"/>
    <property type="project" value="TreeGrafter"/>
</dbReference>
<dbReference type="RefSeq" id="WP_044646071.1">
    <property type="nucleotide sequence ID" value="NZ_JTHP01000016.1"/>
</dbReference>
<dbReference type="PANTHER" id="PTHR43798:SF33">
    <property type="entry name" value="HYDROLASE, PUTATIVE (AFU_ORTHOLOGUE AFUA_2G14860)-RELATED"/>
    <property type="match status" value="1"/>
</dbReference>
<gene>
    <name evidence="3" type="ORF">QD47_10450</name>
</gene>
<keyword evidence="3" id="KW-0378">Hydrolase</keyword>
<organism evidence="3 4">
    <name type="scientific">Paenibacillus terrae</name>
    <dbReference type="NCBI Taxonomy" id="159743"/>
    <lineage>
        <taxon>Bacteria</taxon>
        <taxon>Bacillati</taxon>
        <taxon>Bacillota</taxon>
        <taxon>Bacilli</taxon>
        <taxon>Bacillales</taxon>
        <taxon>Paenibacillaceae</taxon>
        <taxon>Paenibacillus</taxon>
    </lineage>
</organism>
<dbReference type="EMBL" id="JTHP01000016">
    <property type="protein sequence ID" value="KJD45745.1"/>
    <property type="molecule type" value="Genomic_DNA"/>
</dbReference>
<dbReference type="Proteomes" id="UP000032534">
    <property type="component" value="Unassembled WGS sequence"/>
</dbReference>
<feature type="domain" description="AB hydrolase-1" evidence="2">
    <location>
        <begin position="65"/>
        <end position="186"/>
    </location>
</feature>